<organism evidence="1">
    <name type="scientific">Ophidiomyces ophidiicola</name>
    <dbReference type="NCBI Taxonomy" id="1387563"/>
    <lineage>
        <taxon>Eukaryota</taxon>
        <taxon>Fungi</taxon>
        <taxon>Dikarya</taxon>
        <taxon>Ascomycota</taxon>
        <taxon>Pezizomycotina</taxon>
        <taxon>Eurotiomycetes</taxon>
        <taxon>Eurotiomycetidae</taxon>
        <taxon>Onygenales</taxon>
        <taxon>Onygenaceae</taxon>
        <taxon>Ophidiomyces</taxon>
    </lineage>
</organism>
<sequence>MHILIINDDGPPSNQSSPYVHSLVNTLQNAGHTVSVVLPHRQRSWIGKAHLVGVTVKPLYFRPGTLHKDDGTIHHLPQGFDGEPDCGVDEWMLVDSTPASCAQIGLFHYNQDRGPVDIVVSGPNYGRNTTAVFSLSSGTIGGAMEAAMCGVKAIALSYAFSSRHHDPVIIAEACRLSIRLIEHLYKNWGEDVDLYSINVPLEPGVEHGKILYTPILDNRWKSGSCFEEIDAGSSGEGPDLQEQQLREGEVTQKDGDNSSAPRYRHRHFKWAPKFTDVYRSVDESEPGNDGWAVKMGHTRYEASGSKTGTPIFILHWLRVLLTILFLHSVTPLKANFMHLQSYSGEIKLFALREIIDMHACVFVFIFHRLTAYPDKEASNATKLYTIVDCDDKYVQPLVLESLQKKLSGIPYQLIPSLSQLPSPSSPVLQYCVYEKSDFDHVFEHPSTSLVNSYVIRKALIRKHYLSNTISSWITKYPNSILKKHFKPAVDFELDFAEFLDEALFEAYELRDSLEQNEGKAERDKEWWILKPGMSDRGQGIRLFNSESALQSIFEEWDEDEGDDEDEAEHSDESADAALSFNEQHIPDNAVVTSRLRHFIAQPYIHPPLLLPSSGHRKFHIRVYALAIGSLKVYVHREMLALFAEKPYAPPWEKGGVEELTRHLTNTCLQVGTAGTAATGSVRRFWALDDKPDTLPSNWKEQVYEQICAVAGEVFEAAARGMMVHFQTLPNAFELFGIDFLVDEKGIVWLLELNAFPDFRQTGEELRDRVVRTLFEEVMSVAVKPFFGIDSGDDLANSKKAANEDATSLRLVASLDLGLNR</sequence>
<accession>A0ACB8V7F5</accession>
<proteinExistence type="predicted"/>
<gene>
    <name evidence="1" type="primary">PBY1</name>
    <name evidence="1" type="ORF">LOY88_000261</name>
</gene>
<dbReference type="EMBL" id="JALBCA010000003">
    <property type="protein sequence ID" value="KAI2393203.1"/>
    <property type="molecule type" value="Genomic_DNA"/>
</dbReference>
<comment type="caution">
    <text evidence="1">The sequence shown here is derived from an EMBL/GenBank/DDBJ whole genome shotgun (WGS) entry which is preliminary data.</text>
</comment>
<protein>
    <submittedName>
        <fullName evidence="1">Tubulin--tyrosine ligase pby1</fullName>
    </submittedName>
</protein>
<reference evidence="1" key="1">
    <citation type="journal article" date="2022" name="bioRxiv">
        <title>Population genetic analysis of Ophidiomyces ophidiicola, the causative agent of snake fungal disease, indicates recent introductions to the USA.</title>
        <authorList>
            <person name="Ladner J.T."/>
            <person name="Palmer J.M."/>
            <person name="Ettinger C.L."/>
            <person name="Stajich J.E."/>
            <person name="Farrell T.M."/>
            <person name="Glorioso B.M."/>
            <person name="Lawson B."/>
            <person name="Price S.J."/>
            <person name="Stengle A.G."/>
            <person name="Grear D.A."/>
            <person name="Lorch J.M."/>
        </authorList>
    </citation>
    <scope>NUCLEOTIDE SEQUENCE</scope>
    <source>
        <strain evidence="1">NWHC 24266-5</strain>
    </source>
</reference>
<name>A0ACB8V7F5_9EURO</name>
<evidence type="ECO:0000313" key="1">
    <source>
        <dbReference type="EMBL" id="KAI2393203.1"/>
    </source>
</evidence>
<keyword evidence="1" id="KW-0436">Ligase</keyword>